<feature type="region of interest" description="Disordered" evidence="1">
    <location>
        <begin position="1"/>
        <end position="31"/>
    </location>
</feature>
<dbReference type="EMBL" id="BMGP01000001">
    <property type="protein sequence ID" value="GGF15040.1"/>
    <property type="molecule type" value="Genomic_DNA"/>
</dbReference>
<evidence type="ECO:0000313" key="4">
    <source>
        <dbReference type="Proteomes" id="UP000598775"/>
    </source>
</evidence>
<protein>
    <recommendedName>
        <fullName evidence="2">Predicted DNA-binding protein ribbon-helix-helix domain-containing protein</fullName>
    </recommendedName>
</protein>
<evidence type="ECO:0000256" key="1">
    <source>
        <dbReference type="SAM" id="MobiDB-lite"/>
    </source>
</evidence>
<proteinExistence type="predicted"/>
<keyword evidence="4" id="KW-1185">Reference proteome</keyword>
<dbReference type="RefSeq" id="WP_188673466.1">
    <property type="nucleotide sequence ID" value="NZ_BMGP01000001.1"/>
</dbReference>
<dbReference type="Pfam" id="PF12651">
    <property type="entry name" value="RHH_3"/>
    <property type="match status" value="1"/>
</dbReference>
<dbReference type="AlphaFoldDB" id="A0A917B330"/>
<feature type="compositionally biased region" description="Basic and acidic residues" evidence="1">
    <location>
        <begin position="1"/>
        <end position="12"/>
    </location>
</feature>
<dbReference type="InterPro" id="IPR038733">
    <property type="entry name" value="Predicted_DNA_bind_prot_RHH"/>
</dbReference>
<organism evidence="3 4">
    <name type="scientific">Subtercola lobariae</name>
    <dbReference type="NCBI Taxonomy" id="1588641"/>
    <lineage>
        <taxon>Bacteria</taxon>
        <taxon>Bacillati</taxon>
        <taxon>Actinomycetota</taxon>
        <taxon>Actinomycetes</taxon>
        <taxon>Micrococcales</taxon>
        <taxon>Microbacteriaceae</taxon>
        <taxon>Subtercola</taxon>
    </lineage>
</organism>
<comment type="caution">
    <text evidence="3">The sequence shown here is derived from an EMBL/GenBank/DDBJ whole genome shotgun (WGS) entry which is preliminary data.</text>
</comment>
<evidence type="ECO:0000259" key="2">
    <source>
        <dbReference type="Pfam" id="PF12651"/>
    </source>
</evidence>
<feature type="compositionally biased region" description="Basic and acidic residues" evidence="1">
    <location>
        <begin position="22"/>
        <end position="31"/>
    </location>
</feature>
<evidence type="ECO:0000313" key="3">
    <source>
        <dbReference type="EMBL" id="GGF15040.1"/>
    </source>
</evidence>
<accession>A0A917B330</accession>
<feature type="domain" description="Predicted DNA-binding protein ribbon-helix-helix" evidence="2">
    <location>
        <begin position="74"/>
        <end position="110"/>
    </location>
</feature>
<dbReference type="Proteomes" id="UP000598775">
    <property type="component" value="Unassembled WGS sequence"/>
</dbReference>
<reference evidence="3 4" key="1">
    <citation type="journal article" date="2014" name="Int. J. Syst. Evol. Microbiol.">
        <title>Complete genome sequence of Corynebacterium casei LMG S-19264T (=DSM 44701T), isolated from a smear-ripened cheese.</title>
        <authorList>
            <consortium name="US DOE Joint Genome Institute (JGI-PGF)"/>
            <person name="Walter F."/>
            <person name="Albersmeier A."/>
            <person name="Kalinowski J."/>
            <person name="Ruckert C."/>
        </authorList>
    </citation>
    <scope>NUCLEOTIDE SEQUENCE [LARGE SCALE GENOMIC DNA]</scope>
    <source>
        <strain evidence="3 4">CGMCC 1.12976</strain>
    </source>
</reference>
<gene>
    <name evidence="3" type="ORF">GCM10011399_06190</name>
</gene>
<name>A0A917B330_9MICO</name>
<sequence>MSSKSDSREKQLSDPAVALSDWPERPKGATGDAAKELGRLLLDDAVPASEIIGALRRGAPSLGASGTVSPTLRFRVPEESVVELDALSVRLRRNQSDLLREALTLLLERHAELAGISASTTNPQEPIQNDPLRLRPEEARVLIQLSERIAPSASHPLAS</sequence>